<dbReference type="EMBL" id="JAWJWF010000045">
    <property type="protein sequence ID" value="KAK6626427.1"/>
    <property type="molecule type" value="Genomic_DNA"/>
</dbReference>
<gene>
    <name evidence="3" type="ORF">RUM44_008900</name>
</gene>
<keyword evidence="4" id="KW-1185">Reference proteome</keyword>
<organism evidence="3 4">
    <name type="scientific">Polyplax serrata</name>
    <name type="common">Common mouse louse</name>
    <dbReference type="NCBI Taxonomy" id="468196"/>
    <lineage>
        <taxon>Eukaryota</taxon>
        <taxon>Metazoa</taxon>
        <taxon>Ecdysozoa</taxon>
        <taxon>Arthropoda</taxon>
        <taxon>Hexapoda</taxon>
        <taxon>Insecta</taxon>
        <taxon>Pterygota</taxon>
        <taxon>Neoptera</taxon>
        <taxon>Paraneoptera</taxon>
        <taxon>Psocodea</taxon>
        <taxon>Troctomorpha</taxon>
        <taxon>Phthiraptera</taxon>
        <taxon>Anoplura</taxon>
        <taxon>Polyplacidae</taxon>
        <taxon>Polyplax</taxon>
    </lineage>
</organism>
<dbReference type="Gene3D" id="2.170.140.10">
    <property type="entry name" value="Chitin binding domain"/>
    <property type="match status" value="1"/>
</dbReference>
<feature type="region of interest" description="Disordered" evidence="1">
    <location>
        <begin position="264"/>
        <end position="301"/>
    </location>
</feature>
<evidence type="ECO:0000313" key="4">
    <source>
        <dbReference type="Proteomes" id="UP001359485"/>
    </source>
</evidence>
<dbReference type="PANTHER" id="PTHR22933:SF18">
    <property type="match status" value="1"/>
</dbReference>
<sequence length="599" mass="66931">MGTKTSDDPHRLVSKMKRDLNEEVNERNKLLIPYETYSAGQSETNQGQEYRNLLLPSATTAAAPIVSQNARNEIQENNQQQITLHPTTIVGLYKPTLSLPTPTIRTSTPHVANIEAPKYFYQPLVSLPVVAQHKTSQIQTEPQRLIKISEFPKGKITGPHVIKIIPFVPRVQSPFYPSGVKHQALIPNLNSHRSHSVNPLKLFKINSDGLIHGTQIYTAGNNQRRPPSNGMYDLQSGISESHMHLRQKPVQSINFTIDTKNLVPHTSYPHSGSSVRQGVDPSTRTQQDAPSSSVLGQPPRLRVPQESEIRFVIDVQALQSAEDEFKKIMSPAKIRNEEHPPRADNFLSILKETNKLPKNLTPDNIDHGIKTLSFILQRLQQQQKAIPSNETAFSTHISTGSATKGFLNFINEKFSGDAATAKKSQSFPQSSGTSTPGKPGIDYPTYSSIPQTKFDCSTQRYKGFFGDPETKCQVWHYCDLNGGQASFLCPNGTIFSQVALTCDWWFNVKCASTSQLYVLNERLYKYILPFSPSFPEDYSGPVVDRYLTAKFNEMERKSKIKALKSLTSTTTMSTTNHHLSSAVTDPTPKINSQEHHVIL</sequence>
<evidence type="ECO:0000256" key="1">
    <source>
        <dbReference type="SAM" id="MobiDB-lite"/>
    </source>
</evidence>
<dbReference type="Proteomes" id="UP001359485">
    <property type="component" value="Unassembled WGS sequence"/>
</dbReference>
<feature type="compositionally biased region" description="Low complexity" evidence="1">
    <location>
        <begin position="571"/>
        <end position="581"/>
    </location>
</feature>
<dbReference type="PANTHER" id="PTHR22933">
    <property type="entry name" value="FI18007P1-RELATED"/>
    <property type="match status" value="1"/>
</dbReference>
<name>A0ABR1AR56_POLSC</name>
<dbReference type="InterPro" id="IPR002557">
    <property type="entry name" value="Chitin-bd_dom"/>
</dbReference>
<feature type="region of interest" description="Disordered" evidence="1">
    <location>
        <begin position="421"/>
        <end position="441"/>
    </location>
</feature>
<protein>
    <recommendedName>
        <fullName evidence="2">Chitin-binding type-2 domain-containing protein</fullName>
    </recommendedName>
</protein>
<feature type="compositionally biased region" description="Polar residues" evidence="1">
    <location>
        <begin position="268"/>
        <end position="295"/>
    </location>
</feature>
<comment type="caution">
    <text evidence="3">The sequence shown here is derived from an EMBL/GenBank/DDBJ whole genome shotgun (WGS) entry which is preliminary data.</text>
</comment>
<proteinExistence type="predicted"/>
<dbReference type="Pfam" id="PF01607">
    <property type="entry name" value="CBM_14"/>
    <property type="match status" value="1"/>
</dbReference>
<dbReference type="InterPro" id="IPR052976">
    <property type="entry name" value="Scoloptoxin-like"/>
</dbReference>
<evidence type="ECO:0000259" key="2">
    <source>
        <dbReference type="PROSITE" id="PS50940"/>
    </source>
</evidence>
<accession>A0ABR1AR56</accession>
<feature type="region of interest" description="Disordered" evidence="1">
    <location>
        <begin position="571"/>
        <end position="599"/>
    </location>
</feature>
<evidence type="ECO:0000313" key="3">
    <source>
        <dbReference type="EMBL" id="KAK6626427.1"/>
    </source>
</evidence>
<dbReference type="SMART" id="SM00494">
    <property type="entry name" value="ChtBD2"/>
    <property type="match status" value="1"/>
</dbReference>
<feature type="compositionally biased region" description="Polar residues" evidence="1">
    <location>
        <begin position="422"/>
        <end position="436"/>
    </location>
</feature>
<reference evidence="3 4" key="1">
    <citation type="submission" date="2023-09" db="EMBL/GenBank/DDBJ databases">
        <title>Genomes of two closely related lineages of the louse Polyplax serrata with different host specificities.</title>
        <authorList>
            <person name="Martinu J."/>
            <person name="Tarabai H."/>
            <person name="Stefka J."/>
            <person name="Hypsa V."/>
        </authorList>
    </citation>
    <scope>NUCLEOTIDE SEQUENCE [LARGE SCALE GENOMIC DNA]</scope>
    <source>
        <strain evidence="3">98ZLc_SE</strain>
    </source>
</reference>
<dbReference type="SUPFAM" id="SSF57625">
    <property type="entry name" value="Invertebrate chitin-binding proteins"/>
    <property type="match status" value="1"/>
</dbReference>
<dbReference type="InterPro" id="IPR036508">
    <property type="entry name" value="Chitin-bd_dom_sf"/>
</dbReference>
<feature type="domain" description="Chitin-binding type-2" evidence="2">
    <location>
        <begin position="453"/>
        <end position="512"/>
    </location>
</feature>
<dbReference type="PROSITE" id="PS50940">
    <property type="entry name" value="CHIT_BIND_II"/>
    <property type="match status" value="1"/>
</dbReference>